<evidence type="ECO:0000313" key="4">
    <source>
        <dbReference type="Proteomes" id="UP000248646"/>
    </source>
</evidence>
<dbReference type="InterPro" id="IPR054738">
    <property type="entry name" value="Siphovirus-type_tail_C"/>
</dbReference>
<organism evidence="3 4">
    <name type="scientific">Psychrobacillus insolitus</name>
    <dbReference type="NCBI Taxonomy" id="1461"/>
    <lineage>
        <taxon>Bacteria</taxon>
        <taxon>Bacillati</taxon>
        <taxon>Bacillota</taxon>
        <taxon>Bacilli</taxon>
        <taxon>Bacillales</taxon>
        <taxon>Bacillaceae</taxon>
        <taxon>Psychrobacillus</taxon>
    </lineage>
</organism>
<accession>A0A2W7MM09</accession>
<dbReference type="Pfam" id="PF05709">
    <property type="entry name" value="Sipho_tail"/>
    <property type="match status" value="1"/>
</dbReference>
<dbReference type="Pfam" id="PF22768">
    <property type="entry name" value="SPP1_Dit"/>
    <property type="match status" value="1"/>
</dbReference>
<sequence>MDLKVVKQTGESFTLSEKGIIVQEFIPGPIEIKRENAVLGGRAGKIPLGVEYGTRKLKASLLFMVRDQFDYLTKRDEVVALLTMLEPFYVREGVAIGNMYEFEKPGQYWDALNMLPRETVYIDEKQWFVETVSLSDPEQIGMMGKIEWELETYTLPFGESLLKTSLFEVTSFTFDYLGNAPINPRYMPLEIAITGVGTNATITNTTTGESMVYTGAMNASNTLRIDSTEGMRITKDKLSVLRNTNKTFISLAPGKNDFIVTNLTDISVTFTHKNYYK</sequence>
<feature type="domain" description="Siphovirus-type tail component RIFT-related" evidence="1">
    <location>
        <begin position="9"/>
        <end position="147"/>
    </location>
</feature>
<dbReference type="Proteomes" id="UP000248646">
    <property type="component" value="Unassembled WGS sequence"/>
</dbReference>
<dbReference type="EMBL" id="QKZI01000001">
    <property type="protein sequence ID" value="PZX07895.1"/>
    <property type="molecule type" value="Genomic_DNA"/>
</dbReference>
<evidence type="ECO:0000313" key="3">
    <source>
        <dbReference type="EMBL" id="PZX07895.1"/>
    </source>
</evidence>
<reference evidence="3 4" key="1">
    <citation type="submission" date="2018-06" db="EMBL/GenBank/DDBJ databases">
        <title>Genomic Encyclopedia of Type Strains, Phase IV (KMG-IV): sequencing the most valuable type-strain genomes for metagenomic binning, comparative biology and taxonomic classification.</title>
        <authorList>
            <person name="Goeker M."/>
        </authorList>
    </citation>
    <scope>NUCLEOTIDE SEQUENCE [LARGE SCALE GENOMIC DNA]</scope>
    <source>
        <strain evidence="3 4">DSM 5</strain>
    </source>
</reference>
<name>A0A2W7MM09_9BACI</name>
<dbReference type="RefSeq" id="WP_111438507.1">
    <property type="nucleotide sequence ID" value="NZ_QKZI01000001.1"/>
</dbReference>
<proteinExistence type="predicted"/>
<evidence type="ECO:0000259" key="2">
    <source>
        <dbReference type="Pfam" id="PF22768"/>
    </source>
</evidence>
<protein>
    <submittedName>
        <fullName evidence="3">Tail protein</fullName>
    </submittedName>
</protein>
<gene>
    <name evidence="3" type="ORF">C7437_1011017</name>
</gene>
<evidence type="ECO:0000259" key="1">
    <source>
        <dbReference type="Pfam" id="PF05709"/>
    </source>
</evidence>
<dbReference type="AlphaFoldDB" id="A0A2W7MM09"/>
<comment type="caution">
    <text evidence="3">The sequence shown here is derived from an EMBL/GenBank/DDBJ whole genome shotgun (WGS) entry which is preliminary data.</text>
</comment>
<feature type="domain" description="Siphovirus-type tail component C-terminal" evidence="2">
    <location>
        <begin position="186"/>
        <end position="272"/>
    </location>
</feature>
<dbReference type="InterPro" id="IPR008841">
    <property type="entry name" value="Siphovirus-type_tail_N"/>
</dbReference>
<keyword evidence="4" id="KW-1185">Reference proteome</keyword>
<dbReference type="OrthoDB" id="2194642at2"/>